<keyword evidence="2" id="KW-0812">Transmembrane</keyword>
<feature type="region of interest" description="Disordered" evidence="1">
    <location>
        <begin position="353"/>
        <end position="375"/>
    </location>
</feature>
<dbReference type="Pfam" id="PF00990">
    <property type="entry name" value="GGDEF"/>
    <property type="match status" value="1"/>
</dbReference>
<organism evidence="4 5">
    <name type="scientific">Enterovibrio nigricans DSM 22720</name>
    <dbReference type="NCBI Taxonomy" id="1121868"/>
    <lineage>
        <taxon>Bacteria</taxon>
        <taxon>Pseudomonadati</taxon>
        <taxon>Pseudomonadota</taxon>
        <taxon>Gammaproteobacteria</taxon>
        <taxon>Vibrionales</taxon>
        <taxon>Vibrionaceae</taxon>
        <taxon>Enterovibrio</taxon>
    </lineage>
</organism>
<feature type="transmembrane region" description="Helical" evidence="2">
    <location>
        <begin position="130"/>
        <end position="147"/>
    </location>
</feature>
<proteinExistence type="predicted"/>
<evidence type="ECO:0000313" key="5">
    <source>
        <dbReference type="Proteomes" id="UP000190162"/>
    </source>
</evidence>
<accession>A0A1T4UW46</accession>
<evidence type="ECO:0000256" key="2">
    <source>
        <dbReference type="SAM" id="Phobius"/>
    </source>
</evidence>
<name>A0A1T4UW46_9GAMM</name>
<dbReference type="InterPro" id="IPR029787">
    <property type="entry name" value="Nucleotide_cyclase"/>
</dbReference>
<dbReference type="InterPro" id="IPR000160">
    <property type="entry name" value="GGDEF_dom"/>
</dbReference>
<dbReference type="PANTHER" id="PTHR44757:SF2">
    <property type="entry name" value="BIOFILM ARCHITECTURE MAINTENANCE PROTEIN MBAA"/>
    <property type="match status" value="1"/>
</dbReference>
<sequence length="375" mass="41702">MINSLNPLLNLGIERYDKLQIHHLRMVNLLSTLCAGGTFLFSALFWFAFGSPSVALLNGLFALLYMISFVLTREGLLKIAKYWVFIIFFFQQFSLPLFVLSDNFETEMLLLVVPTAVVLVFDPKERFPRYGLSLIAIILLFLAKTIPSGDPILALTDANARAAYLCVILILVLASVALTDFYLVDLHSIDESSRRLIHDDLLTETSNSQSIYNQADEFFFQAQHKQHPLSVIAINLDDFRQINEMHGRKTGDQVLIHYANLLQDHIAVGTPLGRLYADTFVILLNNVNASSAVAIAEELKIAISRSVVLLEHTAVKQTASLGVSTSNQGCIAGYQLIDTALVAVKNAKRRGKNKIQSASPANINPMKNRDYCQPS</sequence>
<dbReference type="SUPFAM" id="SSF55073">
    <property type="entry name" value="Nucleotide cyclase"/>
    <property type="match status" value="1"/>
</dbReference>
<dbReference type="SMART" id="SM00267">
    <property type="entry name" value="GGDEF"/>
    <property type="match status" value="1"/>
</dbReference>
<gene>
    <name evidence="4" type="ORF">SAMN02745132_02649</name>
</gene>
<dbReference type="AlphaFoldDB" id="A0A1T4UW46"/>
<reference evidence="5" key="1">
    <citation type="submission" date="2017-02" db="EMBL/GenBank/DDBJ databases">
        <authorList>
            <person name="Varghese N."/>
            <person name="Submissions S."/>
        </authorList>
    </citation>
    <scope>NUCLEOTIDE SEQUENCE [LARGE SCALE GENOMIC DNA]</scope>
    <source>
        <strain evidence="5">DSM 22720</strain>
    </source>
</reference>
<keyword evidence="5" id="KW-1185">Reference proteome</keyword>
<feature type="transmembrane region" description="Helical" evidence="2">
    <location>
        <begin position="27"/>
        <end position="49"/>
    </location>
</feature>
<dbReference type="InterPro" id="IPR052155">
    <property type="entry name" value="Biofilm_reg_signaling"/>
</dbReference>
<dbReference type="NCBIfam" id="TIGR00254">
    <property type="entry name" value="GGDEF"/>
    <property type="match status" value="1"/>
</dbReference>
<dbReference type="PANTHER" id="PTHR44757">
    <property type="entry name" value="DIGUANYLATE CYCLASE DGCP"/>
    <property type="match status" value="1"/>
</dbReference>
<dbReference type="Gene3D" id="3.30.70.270">
    <property type="match status" value="1"/>
</dbReference>
<dbReference type="PROSITE" id="PS50887">
    <property type="entry name" value="GGDEF"/>
    <property type="match status" value="1"/>
</dbReference>
<dbReference type="InterPro" id="IPR043128">
    <property type="entry name" value="Rev_trsase/Diguanyl_cyclase"/>
</dbReference>
<evidence type="ECO:0000259" key="3">
    <source>
        <dbReference type="PROSITE" id="PS50887"/>
    </source>
</evidence>
<evidence type="ECO:0000256" key="1">
    <source>
        <dbReference type="SAM" id="MobiDB-lite"/>
    </source>
</evidence>
<feature type="transmembrane region" description="Helical" evidence="2">
    <location>
        <begin position="55"/>
        <end position="72"/>
    </location>
</feature>
<dbReference type="RefSeq" id="WP_244556588.1">
    <property type="nucleotide sequence ID" value="NZ_FUXU01000033.1"/>
</dbReference>
<protein>
    <submittedName>
        <fullName evidence="4">Diguanylate cyclase (GGDEF) domain-containing protein</fullName>
    </submittedName>
</protein>
<dbReference type="Proteomes" id="UP000190162">
    <property type="component" value="Unassembled WGS sequence"/>
</dbReference>
<dbReference type="CDD" id="cd01949">
    <property type="entry name" value="GGDEF"/>
    <property type="match status" value="1"/>
</dbReference>
<feature type="transmembrane region" description="Helical" evidence="2">
    <location>
        <begin position="162"/>
        <end position="184"/>
    </location>
</feature>
<keyword evidence="2" id="KW-0472">Membrane</keyword>
<keyword evidence="2" id="KW-1133">Transmembrane helix</keyword>
<feature type="transmembrane region" description="Helical" evidence="2">
    <location>
        <begin position="79"/>
        <end position="100"/>
    </location>
</feature>
<dbReference type="EMBL" id="FUXU01000033">
    <property type="protein sequence ID" value="SKA56907.1"/>
    <property type="molecule type" value="Genomic_DNA"/>
</dbReference>
<evidence type="ECO:0000313" key="4">
    <source>
        <dbReference type="EMBL" id="SKA56907.1"/>
    </source>
</evidence>
<feature type="domain" description="GGDEF" evidence="3">
    <location>
        <begin position="227"/>
        <end position="360"/>
    </location>
</feature>